<evidence type="ECO:0000256" key="8">
    <source>
        <dbReference type="ARBA" id="ARBA00023004"/>
    </source>
</evidence>
<comment type="cofactor">
    <cofactor evidence="1">
        <name>pyridoxal 5'-phosphate</name>
        <dbReference type="ChEBI" id="CHEBI:597326"/>
    </cofactor>
</comment>
<proteinExistence type="inferred from homology"/>
<feature type="domain" description="Aminotransferase class V" evidence="11">
    <location>
        <begin position="7"/>
        <end position="373"/>
    </location>
</feature>
<evidence type="ECO:0000256" key="7">
    <source>
        <dbReference type="ARBA" id="ARBA00022898"/>
    </source>
</evidence>
<dbReference type="PANTHER" id="PTHR11601">
    <property type="entry name" value="CYSTEINE DESULFURYLASE FAMILY MEMBER"/>
    <property type="match status" value="1"/>
</dbReference>
<dbReference type="Gene3D" id="3.40.640.10">
    <property type="entry name" value="Type I PLP-dependent aspartate aminotransferase-like (Major domain)"/>
    <property type="match status" value="1"/>
</dbReference>
<dbReference type="EMBL" id="LQOJ01000043">
    <property type="protein sequence ID" value="ORV01742.1"/>
    <property type="molecule type" value="Genomic_DNA"/>
</dbReference>
<evidence type="ECO:0000259" key="11">
    <source>
        <dbReference type="Pfam" id="PF00266"/>
    </source>
</evidence>
<dbReference type="SUPFAM" id="SSF53383">
    <property type="entry name" value="PLP-dependent transferases"/>
    <property type="match status" value="1"/>
</dbReference>
<dbReference type="FunFam" id="3.40.640.10:FF:000084">
    <property type="entry name" value="IscS-like cysteine desulfurase"/>
    <property type="match status" value="1"/>
</dbReference>
<evidence type="ECO:0000256" key="9">
    <source>
        <dbReference type="ARBA" id="ARBA00023014"/>
    </source>
</evidence>
<evidence type="ECO:0000256" key="6">
    <source>
        <dbReference type="ARBA" id="ARBA00022723"/>
    </source>
</evidence>
<accession>A0A1X1R9B5</accession>
<dbReference type="GO" id="GO:0031071">
    <property type="term" value="F:cysteine desulfurase activity"/>
    <property type="evidence" value="ECO:0007669"/>
    <property type="project" value="UniProtKB-EC"/>
</dbReference>
<comment type="similarity">
    <text evidence="2">Belongs to the class-V pyridoxal-phosphate-dependent aminotransferase family. NifS/IscS subfamily.</text>
</comment>
<comment type="caution">
    <text evidence="12">The sequence shown here is derived from an EMBL/GenBank/DDBJ whole genome shotgun (WGS) entry which is preliminary data.</text>
</comment>
<dbReference type="InterPro" id="IPR000192">
    <property type="entry name" value="Aminotrans_V_dom"/>
</dbReference>
<name>A0A1X1R9B5_MYCFA</name>
<evidence type="ECO:0000256" key="10">
    <source>
        <dbReference type="ARBA" id="ARBA00050776"/>
    </source>
</evidence>
<sequence>MTPAPPVYLDHAATTPMYPSAIEAMTGLLGTVGNASSLHSAGRAARRRMEESRETIAGALGCRPSEVIFTAGGTESDNLAVKGIFWARTAADPARRRIITTAVEHHAVLDAVQWLTEQQGATLTVLPTEPDGSVSPAALRAALSRHDDVALVTAMWANNEVGTLLPVTELAAVAAEFGVPMHSDAVQAVGQVPVDFAASGLAAASVTGHKFGGPVGTGVLLLRRDTACMPLTHGGGQERDVRSGTPDVAGAVGLAEAARIAVGALERNADRLTGLRDRLIDGVLAGIDDVTLNGSREYRLPGNAHFTFGGCEGDSLLMLLDANGIECSTGSACTAGVAQPSHVLLAMGRTRQSARGSIRLTLGHTSTEADIDAALQVLPAVVERARQAALASTGMW</sequence>
<dbReference type="InterPro" id="IPR015421">
    <property type="entry name" value="PyrdxlP-dep_Trfase_major"/>
</dbReference>
<keyword evidence="6" id="KW-0479">Metal-binding</keyword>
<dbReference type="InterPro" id="IPR015422">
    <property type="entry name" value="PyrdxlP-dep_Trfase_small"/>
</dbReference>
<keyword evidence="8" id="KW-0408">Iron</keyword>
<dbReference type="InterPro" id="IPR016454">
    <property type="entry name" value="Cysteine_dSase"/>
</dbReference>
<dbReference type="AlphaFoldDB" id="A0A1X1R9B5"/>
<dbReference type="InterPro" id="IPR015424">
    <property type="entry name" value="PyrdxlP-dep_Trfase"/>
</dbReference>
<keyword evidence="13" id="KW-1185">Reference proteome</keyword>
<dbReference type="GO" id="GO:0051536">
    <property type="term" value="F:iron-sulfur cluster binding"/>
    <property type="evidence" value="ECO:0007669"/>
    <property type="project" value="UniProtKB-KW"/>
</dbReference>
<evidence type="ECO:0000313" key="12">
    <source>
        <dbReference type="EMBL" id="ORV01742.1"/>
    </source>
</evidence>
<protein>
    <recommendedName>
        <fullName evidence="3">cysteine desulfurase</fullName>
        <ecNumber evidence="3">2.8.1.7</ecNumber>
    </recommendedName>
</protein>
<keyword evidence="5" id="KW-0808">Transferase</keyword>
<comment type="catalytic activity">
    <reaction evidence="10">
        <text>(sulfur carrier)-H + L-cysteine = (sulfur carrier)-SH + L-alanine</text>
        <dbReference type="Rhea" id="RHEA:43892"/>
        <dbReference type="Rhea" id="RHEA-COMP:14737"/>
        <dbReference type="Rhea" id="RHEA-COMP:14739"/>
        <dbReference type="ChEBI" id="CHEBI:29917"/>
        <dbReference type="ChEBI" id="CHEBI:35235"/>
        <dbReference type="ChEBI" id="CHEBI:57972"/>
        <dbReference type="ChEBI" id="CHEBI:64428"/>
        <dbReference type="EC" id="2.8.1.7"/>
    </reaction>
</comment>
<dbReference type="GO" id="GO:0008483">
    <property type="term" value="F:transaminase activity"/>
    <property type="evidence" value="ECO:0007669"/>
    <property type="project" value="UniProtKB-KW"/>
</dbReference>
<dbReference type="Pfam" id="PF00266">
    <property type="entry name" value="Aminotran_5"/>
    <property type="match status" value="1"/>
</dbReference>
<dbReference type="STRING" id="1793.AWC04_13185"/>
<evidence type="ECO:0000256" key="3">
    <source>
        <dbReference type="ARBA" id="ARBA00012239"/>
    </source>
</evidence>
<dbReference type="Gene3D" id="3.90.1150.10">
    <property type="entry name" value="Aspartate Aminotransferase, domain 1"/>
    <property type="match status" value="1"/>
</dbReference>
<dbReference type="PIRSF" id="PIRSF005572">
    <property type="entry name" value="NifS"/>
    <property type="match status" value="1"/>
</dbReference>
<evidence type="ECO:0000313" key="13">
    <source>
        <dbReference type="Proteomes" id="UP000193484"/>
    </source>
</evidence>
<dbReference type="GO" id="GO:0046872">
    <property type="term" value="F:metal ion binding"/>
    <property type="evidence" value="ECO:0007669"/>
    <property type="project" value="UniProtKB-KW"/>
</dbReference>
<evidence type="ECO:0000256" key="2">
    <source>
        <dbReference type="ARBA" id="ARBA00006490"/>
    </source>
</evidence>
<evidence type="ECO:0000256" key="1">
    <source>
        <dbReference type="ARBA" id="ARBA00001933"/>
    </source>
</evidence>
<dbReference type="PANTHER" id="PTHR11601:SF34">
    <property type="entry name" value="CYSTEINE DESULFURASE"/>
    <property type="match status" value="1"/>
</dbReference>
<organism evidence="12 13">
    <name type="scientific">Mycolicibacterium fallax</name>
    <name type="common">Mycobacterium fallax</name>
    <dbReference type="NCBI Taxonomy" id="1793"/>
    <lineage>
        <taxon>Bacteria</taxon>
        <taxon>Bacillati</taxon>
        <taxon>Actinomycetota</taxon>
        <taxon>Actinomycetes</taxon>
        <taxon>Mycobacteriales</taxon>
        <taxon>Mycobacteriaceae</taxon>
        <taxon>Mycolicibacterium</taxon>
    </lineage>
</organism>
<keyword evidence="7" id="KW-0663">Pyridoxal phosphate</keyword>
<dbReference type="Gene3D" id="1.10.260.50">
    <property type="match status" value="1"/>
</dbReference>
<evidence type="ECO:0000256" key="5">
    <source>
        <dbReference type="ARBA" id="ARBA00022679"/>
    </source>
</evidence>
<keyword evidence="9" id="KW-0411">Iron-sulfur</keyword>
<keyword evidence="4" id="KW-0032">Aminotransferase</keyword>
<dbReference type="OrthoDB" id="9808002at2"/>
<dbReference type="Proteomes" id="UP000193484">
    <property type="component" value="Unassembled WGS sequence"/>
</dbReference>
<dbReference type="RefSeq" id="WP_085097040.1">
    <property type="nucleotide sequence ID" value="NZ_AP022603.1"/>
</dbReference>
<evidence type="ECO:0000256" key="4">
    <source>
        <dbReference type="ARBA" id="ARBA00022576"/>
    </source>
</evidence>
<reference evidence="12 13" key="1">
    <citation type="submission" date="2016-01" db="EMBL/GenBank/DDBJ databases">
        <title>The new phylogeny of the genus Mycobacterium.</title>
        <authorList>
            <person name="Tarcisio F."/>
            <person name="Conor M."/>
            <person name="Antonella G."/>
            <person name="Elisabetta G."/>
            <person name="Giulia F.S."/>
            <person name="Sara T."/>
            <person name="Anna F."/>
            <person name="Clotilde B."/>
            <person name="Roberto B."/>
            <person name="Veronica D.S."/>
            <person name="Fabio R."/>
            <person name="Monica P."/>
            <person name="Olivier J."/>
            <person name="Enrico T."/>
            <person name="Nicola S."/>
        </authorList>
    </citation>
    <scope>NUCLEOTIDE SEQUENCE [LARGE SCALE GENOMIC DNA]</scope>
    <source>
        <strain evidence="12 13">DSM 44179</strain>
    </source>
</reference>
<dbReference type="FunFam" id="3.90.1150.10:FF:000053">
    <property type="entry name" value="Cysteine desulfurase NifS"/>
    <property type="match status" value="1"/>
</dbReference>
<dbReference type="EC" id="2.8.1.7" evidence="3"/>
<gene>
    <name evidence="12" type="ORF">AWC04_13185</name>
</gene>